<reference evidence="1 3" key="1">
    <citation type="submission" date="2018-01" db="EMBL/GenBank/DDBJ databases">
        <authorList>
            <person name="Clerissi C."/>
        </authorList>
    </citation>
    <scope>NUCLEOTIDE SEQUENCE [LARGE SCALE GENOMIC DNA]</scope>
    <source>
        <strain evidence="1">Cupriavidus taiwanensis STM 6021</strain>
        <strain evidence="2">Cupriavidus taiwanensis SWF 66322</strain>
        <plasmid evidence="3">cbm2636p</plasmid>
        <plasmid evidence="2">CBM2636p</plasmid>
    </source>
</reference>
<sequence length="58" mass="6486">MAPYEHLPKPIPKPIRSSMKTCHYRACALNQQATYAFVASLTDTEQSRATASTVLPRH</sequence>
<organism evidence="1">
    <name type="scientific">Cupriavidus taiwanensis</name>
    <dbReference type="NCBI Taxonomy" id="164546"/>
    <lineage>
        <taxon>Bacteria</taxon>
        <taxon>Pseudomonadati</taxon>
        <taxon>Pseudomonadota</taxon>
        <taxon>Betaproteobacteria</taxon>
        <taxon>Burkholderiales</taxon>
        <taxon>Burkholderiaceae</taxon>
        <taxon>Cupriavidus</taxon>
    </lineage>
</organism>
<name>A0A375DT32_9BURK</name>
<dbReference type="AlphaFoldDB" id="A0A375DT32"/>
<gene>
    <name evidence="1" type="ORF">CBM2594_P210002</name>
    <name evidence="2" type="ORF">CBM2636_P20264</name>
</gene>
<dbReference type="EMBL" id="OGUU01000027">
    <property type="protein sequence ID" value="SPC25231.1"/>
    <property type="molecule type" value="Genomic_DNA"/>
</dbReference>
<evidence type="ECO:0000313" key="3">
    <source>
        <dbReference type="Proteomes" id="UP000254259"/>
    </source>
</evidence>
<dbReference type="Proteomes" id="UP000257139">
    <property type="component" value="Plasmid CBM2594_p"/>
</dbReference>
<keyword evidence="2" id="KW-0614">Plasmid</keyword>
<proteinExistence type="predicted"/>
<evidence type="ECO:0000313" key="2">
    <source>
        <dbReference type="EMBL" id="SPD69577.1"/>
    </source>
</evidence>
<dbReference type="EMBL" id="LT984815">
    <property type="protein sequence ID" value="SPD69577.1"/>
    <property type="molecule type" value="Genomic_DNA"/>
</dbReference>
<geneLocation type="plasmid" evidence="3">
    <name>cbm2636p</name>
</geneLocation>
<evidence type="ECO:0000313" key="1">
    <source>
        <dbReference type="EMBL" id="SPC25231.1"/>
    </source>
</evidence>
<geneLocation type="plasmid" evidence="2">
    <name>CBM2636p</name>
</geneLocation>
<accession>A0A375DT32</accession>
<protein>
    <submittedName>
        <fullName evidence="1">Uncharacterized protein</fullName>
    </submittedName>
</protein>
<dbReference type="Proteomes" id="UP000254259">
    <property type="component" value="Plasmid CBM2636p"/>
</dbReference>